<organism evidence="1">
    <name type="scientific">Zea mays</name>
    <name type="common">Maize</name>
    <dbReference type="NCBI Taxonomy" id="4577"/>
    <lineage>
        <taxon>Eukaryota</taxon>
        <taxon>Viridiplantae</taxon>
        <taxon>Streptophyta</taxon>
        <taxon>Embryophyta</taxon>
        <taxon>Tracheophyta</taxon>
        <taxon>Spermatophyta</taxon>
        <taxon>Magnoliopsida</taxon>
        <taxon>Liliopsida</taxon>
        <taxon>Poales</taxon>
        <taxon>Poaceae</taxon>
        <taxon>PACMAD clade</taxon>
        <taxon>Panicoideae</taxon>
        <taxon>Andropogonodae</taxon>
        <taxon>Andropogoneae</taxon>
        <taxon>Tripsacinae</taxon>
        <taxon>Zea</taxon>
    </lineage>
</organism>
<protein>
    <submittedName>
        <fullName evidence="1">Serine/threonine-protein phosphatase</fullName>
    </submittedName>
</protein>
<dbReference type="PANTHER" id="PTHR45619">
    <property type="entry name" value="SERINE/THREONINE-PROTEIN PHOSPHATASE PP2A-RELATED"/>
    <property type="match status" value="1"/>
</dbReference>
<sequence>MEDLASSRGGGGCGGLDAQIEQLMECRPLPETEVKTLCEKAKEILMEESNVQPVKSPVTICGDIHGQFHDLLELFRIGGKVLSALHNLCALYLFALLMLFISFSKS</sequence>
<dbReference type="GO" id="GO:0004722">
    <property type="term" value="F:protein serine/threonine phosphatase activity"/>
    <property type="evidence" value="ECO:0007669"/>
    <property type="project" value="InterPro"/>
</dbReference>
<dbReference type="SUPFAM" id="SSF56300">
    <property type="entry name" value="Metallo-dependent phosphatases"/>
    <property type="match status" value="1"/>
</dbReference>
<dbReference type="InterPro" id="IPR047129">
    <property type="entry name" value="PPA2-like"/>
</dbReference>
<dbReference type="AlphaFoldDB" id="A0A1D6KVM8"/>
<dbReference type="EMBL" id="CM007647">
    <property type="protein sequence ID" value="ONM06565.1"/>
    <property type="molecule type" value="Genomic_DNA"/>
</dbReference>
<dbReference type="Gene3D" id="3.60.21.10">
    <property type="match status" value="1"/>
</dbReference>
<gene>
    <name evidence="1" type="ORF">ZEAMMB73_Zm00001d032989</name>
</gene>
<dbReference type="InterPro" id="IPR029052">
    <property type="entry name" value="Metallo-depent_PP-like"/>
</dbReference>
<evidence type="ECO:0000313" key="1">
    <source>
        <dbReference type="EMBL" id="ONM06565.1"/>
    </source>
</evidence>
<dbReference type="ExpressionAtlas" id="A0A1D6KVM8">
    <property type="expression patterns" value="baseline and differential"/>
</dbReference>
<accession>A0A1D6KVM8</accession>
<name>A0A1D6KVM8_MAIZE</name>
<reference evidence="1" key="1">
    <citation type="submission" date="2015-12" db="EMBL/GenBank/DDBJ databases">
        <title>Update maize B73 reference genome by single molecule sequencing technologies.</title>
        <authorList>
            <consortium name="Maize Genome Sequencing Project"/>
            <person name="Ware D."/>
        </authorList>
    </citation>
    <scope>NUCLEOTIDE SEQUENCE [LARGE SCALE GENOMIC DNA]</scope>
    <source>
        <tissue evidence="1">Seedling</tissue>
    </source>
</reference>
<proteinExistence type="predicted"/>